<evidence type="ECO:0000256" key="4">
    <source>
        <dbReference type="ARBA" id="ARBA00042988"/>
    </source>
</evidence>
<dbReference type="GO" id="GO:0047837">
    <property type="term" value="F:D-xylose 1-dehydrogenase (NADP+) activity"/>
    <property type="evidence" value="ECO:0007669"/>
    <property type="project" value="UniProtKB-EC"/>
</dbReference>
<organism evidence="8 9">
    <name type="scientific">Clonostachys solani</name>
    <dbReference type="NCBI Taxonomy" id="160281"/>
    <lineage>
        <taxon>Eukaryota</taxon>
        <taxon>Fungi</taxon>
        <taxon>Dikarya</taxon>
        <taxon>Ascomycota</taxon>
        <taxon>Pezizomycotina</taxon>
        <taxon>Sordariomycetes</taxon>
        <taxon>Hypocreomycetidae</taxon>
        <taxon>Hypocreales</taxon>
        <taxon>Bionectriaceae</taxon>
        <taxon>Clonostachys</taxon>
    </lineage>
</organism>
<dbReference type="Pfam" id="PF01408">
    <property type="entry name" value="GFO_IDH_MocA"/>
    <property type="match status" value="1"/>
</dbReference>
<dbReference type="OrthoDB" id="2129491at2759"/>
<sequence length="381" mass="41714">MTETKFTCRWALLGLSNIAKTFLDDLTIPQDGTIQHIVSCVSTTSSKEKAQQWLAERSNLNPGGVKIYTTFEEMLQGGGFDVVYISTPHPLHYAHAKAAIKHRRHVLVEKPATMNKAQFETLSELAKSAGVVLMEAMWTRYLPVVQYLQEILPQIGKVKRVFSDLSVPIADEDMPRSSRLLDKQAGAGAMLDMGVYALTWVDLAFNGSPSTKVAFAQTIPYDSGKDLIDDINTVVLNSGEDGGQVAIVTTSMTLPGSTKHSDKLAVDKVAPSVRIEAENAQVSIPFPLIRPQELHIEWYNKDRLNGDGSEVRETVSKPVERGWGLWYQADVIAGEVQKRGASRGQGTGLVIGGDETVRVLGWMDTARILSGIVYDDALEAA</sequence>
<gene>
    <name evidence="8" type="ORF">CSOL1703_00010033</name>
</gene>
<dbReference type="InterPro" id="IPR050984">
    <property type="entry name" value="Gfo/Idh/MocA_domain"/>
</dbReference>
<comment type="catalytic activity">
    <reaction evidence="5">
        <text>D-xylose + NADP(+) = D-xylono-1,5-lactone + NADPH + H(+)</text>
        <dbReference type="Rhea" id="RHEA:22000"/>
        <dbReference type="ChEBI" id="CHEBI:15378"/>
        <dbReference type="ChEBI" id="CHEBI:15867"/>
        <dbReference type="ChEBI" id="CHEBI:53455"/>
        <dbReference type="ChEBI" id="CHEBI:57783"/>
        <dbReference type="ChEBI" id="CHEBI:58349"/>
        <dbReference type="EC" id="1.1.1.179"/>
    </reaction>
</comment>
<dbReference type="Gene3D" id="3.30.360.10">
    <property type="entry name" value="Dihydrodipicolinate Reductase, domain 2"/>
    <property type="match status" value="1"/>
</dbReference>
<dbReference type="PANTHER" id="PTHR22604">
    <property type="entry name" value="OXIDOREDUCTASES"/>
    <property type="match status" value="1"/>
</dbReference>
<comment type="similarity">
    <text evidence="1">Belongs to the Gfo/Idh/MocA family.</text>
</comment>
<dbReference type="Gene3D" id="3.40.50.720">
    <property type="entry name" value="NAD(P)-binding Rossmann-like Domain"/>
    <property type="match status" value="1"/>
</dbReference>
<dbReference type="EC" id="1.1.1.179" evidence="3"/>
<dbReference type="InterPro" id="IPR055170">
    <property type="entry name" value="GFO_IDH_MocA-like_dom"/>
</dbReference>
<evidence type="ECO:0000256" key="1">
    <source>
        <dbReference type="ARBA" id="ARBA00010928"/>
    </source>
</evidence>
<evidence type="ECO:0000313" key="9">
    <source>
        <dbReference type="Proteomes" id="UP000775872"/>
    </source>
</evidence>
<dbReference type="InterPro" id="IPR036291">
    <property type="entry name" value="NAD(P)-bd_dom_sf"/>
</dbReference>
<evidence type="ECO:0000256" key="2">
    <source>
        <dbReference type="ARBA" id="ARBA00023002"/>
    </source>
</evidence>
<name>A0A9N9YVM4_9HYPO</name>
<feature type="domain" description="Gfo/Idh/MocA-like oxidoreductase N-terminal" evidence="6">
    <location>
        <begin position="9"/>
        <end position="135"/>
    </location>
</feature>
<evidence type="ECO:0000256" key="5">
    <source>
        <dbReference type="ARBA" id="ARBA00049233"/>
    </source>
</evidence>
<reference evidence="8" key="1">
    <citation type="submission" date="2021-10" db="EMBL/GenBank/DDBJ databases">
        <authorList>
            <person name="Piombo E."/>
        </authorList>
    </citation>
    <scope>NUCLEOTIDE SEQUENCE</scope>
</reference>
<dbReference type="EMBL" id="CABFOC020000005">
    <property type="protein sequence ID" value="CAH0044293.1"/>
    <property type="molecule type" value="Genomic_DNA"/>
</dbReference>
<evidence type="ECO:0000256" key="3">
    <source>
        <dbReference type="ARBA" id="ARBA00038984"/>
    </source>
</evidence>
<dbReference type="Proteomes" id="UP000775872">
    <property type="component" value="Unassembled WGS sequence"/>
</dbReference>
<proteinExistence type="inferred from homology"/>
<dbReference type="SUPFAM" id="SSF51735">
    <property type="entry name" value="NAD(P)-binding Rossmann-fold domains"/>
    <property type="match status" value="1"/>
</dbReference>
<evidence type="ECO:0000259" key="7">
    <source>
        <dbReference type="Pfam" id="PF22725"/>
    </source>
</evidence>
<dbReference type="InterPro" id="IPR000683">
    <property type="entry name" value="Gfo/Idh/MocA-like_OxRdtase_N"/>
</dbReference>
<dbReference type="PANTHER" id="PTHR22604:SF105">
    <property type="entry name" value="TRANS-1,2-DIHYDROBENZENE-1,2-DIOL DEHYDROGENASE"/>
    <property type="match status" value="1"/>
</dbReference>
<protein>
    <recommendedName>
        <fullName evidence="3">D-xylose 1-dehydrogenase (NADP(+), D-xylono-1,5-lactone-forming)</fullName>
        <ecNumber evidence="3">1.1.1.179</ecNumber>
    </recommendedName>
    <alternativeName>
        <fullName evidence="4">D-xylose-NADP dehydrogenase</fullName>
    </alternativeName>
</protein>
<feature type="domain" description="GFO/IDH/MocA-like oxidoreductase" evidence="7">
    <location>
        <begin position="154"/>
        <end position="258"/>
    </location>
</feature>
<dbReference type="Pfam" id="PF22725">
    <property type="entry name" value="GFO_IDH_MocA_C3"/>
    <property type="match status" value="1"/>
</dbReference>
<comment type="caution">
    <text evidence="8">The sequence shown here is derived from an EMBL/GenBank/DDBJ whole genome shotgun (WGS) entry which is preliminary data.</text>
</comment>
<evidence type="ECO:0000259" key="6">
    <source>
        <dbReference type="Pfam" id="PF01408"/>
    </source>
</evidence>
<dbReference type="AlphaFoldDB" id="A0A9N9YVM4"/>
<dbReference type="GO" id="GO:0000166">
    <property type="term" value="F:nucleotide binding"/>
    <property type="evidence" value="ECO:0007669"/>
    <property type="project" value="InterPro"/>
</dbReference>
<keyword evidence="2" id="KW-0560">Oxidoreductase</keyword>
<accession>A0A9N9YVM4</accession>
<dbReference type="SUPFAM" id="SSF55347">
    <property type="entry name" value="Glyceraldehyde-3-phosphate dehydrogenase-like, C-terminal domain"/>
    <property type="match status" value="1"/>
</dbReference>
<keyword evidence="9" id="KW-1185">Reference proteome</keyword>
<evidence type="ECO:0000313" key="8">
    <source>
        <dbReference type="EMBL" id="CAH0044293.1"/>
    </source>
</evidence>